<dbReference type="Proteomes" id="UP001549139">
    <property type="component" value="Unassembled WGS sequence"/>
</dbReference>
<accession>A0ABV2NZ18</accession>
<proteinExistence type="predicted"/>
<sequence>MSDEIRNETHGVLAGFPQPRLEPFLRAAEGDEAKALDLYVWNTQMAGAALEQLSHLEILLRHAIDTQLSKRVLEDTGKIPWFLLPPFYSAQAQAIDKVRERLRSEGKETRDQIVAGLSFGFWTGWMGAKHEELWRKTLHNAFPGAGLRKDVTVLAEQIRKFRNRVAHHDSLLNIDVGFEMRAVFSLAEMINKEAADWMRTVDRTRDMGIKKPISPLDTVVVPSAQAKLDDGPLSAYICQPGRFFQEVGHMAFYEEREIGVDVPYIKARYDNVLWSETEADRLKLSEKREDKKLGKVMASSLEKGWAPGKYQVFILSQAGDPDHVALEKPLQNDRAGKGSAFVNRQRYTSVHRLRHAKNVWDL</sequence>
<keyword evidence="2" id="KW-1185">Reference proteome</keyword>
<evidence type="ECO:0000313" key="1">
    <source>
        <dbReference type="EMBL" id="MET3944830.1"/>
    </source>
</evidence>
<comment type="caution">
    <text evidence="1">The sequence shown here is derived from an EMBL/GenBank/DDBJ whole genome shotgun (WGS) entry which is preliminary data.</text>
</comment>
<dbReference type="RefSeq" id="WP_246233899.1">
    <property type="nucleotide sequence ID" value="NZ_JAAXPF010000009.1"/>
</dbReference>
<gene>
    <name evidence="1" type="ORF">JOF50_001629</name>
</gene>
<organism evidence="1 2">
    <name type="scientific">Corynebacterium mucifaciens</name>
    <dbReference type="NCBI Taxonomy" id="57171"/>
    <lineage>
        <taxon>Bacteria</taxon>
        <taxon>Bacillati</taxon>
        <taxon>Actinomycetota</taxon>
        <taxon>Actinomycetes</taxon>
        <taxon>Mycobacteriales</taxon>
        <taxon>Corynebacteriaceae</taxon>
        <taxon>Corynebacterium</taxon>
    </lineage>
</organism>
<dbReference type="EMBL" id="JBEPNZ010000001">
    <property type="protein sequence ID" value="MET3944830.1"/>
    <property type="molecule type" value="Genomic_DNA"/>
</dbReference>
<protein>
    <recommendedName>
        <fullName evidence="3">Abi-like protein</fullName>
    </recommendedName>
</protein>
<name>A0ABV2NZ18_9CORY</name>
<evidence type="ECO:0000313" key="2">
    <source>
        <dbReference type="Proteomes" id="UP001549139"/>
    </source>
</evidence>
<evidence type="ECO:0008006" key="3">
    <source>
        <dbReference type="Google" id="ProtNLM"/>
    </source>
</evidence>
<reference evidence="1 2" key="1">
    <citation type="submission" date="2024-06" db="EMBL/GenBank/DDBJ databases">
        <title>Sequencing the genomes of 1000 actinobacteria strains.</title>
        <authorList>
            <person name="Klenk H.-P."/>
        </authorList>
    </citation>
    <scope>NUCLEOTIDE SEQUENCE [LARGE SCALE GENOMIC DNA]</scope>
    <source>
        <strain evidence="1 2">DSM 44265</strain>
    </source>
</reference>